<evidence type="ECO:0000256" key="3">
    <source>
        <dbReference type="ARBA" id="ARBA00022443"/>
    </source>
</evidence>
<dbReference type="AlphaFoldDB" id="A0A0W0FME3"/>
<feature type="transmembrane region" description="Helical" evidence="11">
    <location>
        <begin position="53"/>
        <end position="71"/>
    </location>
</feature>
<evidence type="ECO:0000256" key="7">
    <source>
        <dbReference type="ARBA" id="ARBA00023016"/>
    </source>
</evidence>
<organism evidence="13 14">
    <name type="scientific">Moniliophthora roreri</name>
    <name type="common">Frosty pod rot fungus</name>
    <name type="synonym">Monilia roreri</name>
    <dbReference type="NCBI Taxonomy" id="221103"/>
    <lineage>
        <taxon>Eukaryota</taxon>
        <taxon>Fungi</taxon>
        <taxon>Dikarya</taxon>
        <taxon>Basidiomycota</taxon>
        <taxon>Agaricomycotina</taxon>
        <taxon>Agaricomycetes</taxon>
        <taxon>Agaricomycetidae</taxon>
        <taxon>Agaricales</taxon>
        <taxon>Marasmiineae</taxon>
        <taxon>Marasmiaceae</taxon>
        <taxon>Moniliophthora</taxon>
    </lineage>
</organism>
<evidence type="ECO:0000256" key="10">
    <source>
        <dbReference type="SAM" id="MobiDB-lite"/>
    </source>
</evidence>
<dbReference type="eggNOG" id="ENOG502QW7A">
    <property type="taxonomic scope" value="Eukaryota"/>
</dbReference>
<dbReference type="GO" id="GO:0005886">
    <property type="term" value="C:plasma membrane"/>
    <property type="evidence" value="ECO:0007669"/>
    <property type="project" value="UniProtKB-SubCell"/>
</dbReference>
<dbReference type="FunFam" id="2.30.30.40:FF:000213">
    <property type="entry name" value="High osmolarity signaling protein SHO1"/>
    <property type="match status" value="1"/>
</dbReference>
<name>A0A0W0FME3_MONRR</name>
<comment type="subcellular location">
    <subcellularLocation>
        <location evidence="1">Cell membrane</location>
        <topology evidence="1">Multi-pass membrane protein</topology>
    </subcellularLocation>
</comment>
<dbReference type="EMBL" id="LATX01001846">
    <property type="protein sequence ID" value="KTB37458.1"/>
    <property type="molecule type" value="Genomic_DNA"/>
</dbReference>
<evidence type="ECO:0000256" key="11">
    <source>
        <dbReference type="SAM" id="Phobius"/>
    </source>
</evidence>
<feature type="region of interest" description="Disordered" evidence="10">
    <location>
        <begin position="216"/>
        <end position="236"/>
    </location>
</feature>
<comment type="caution">
    <text evidence="13">The sequence shown here is derived from an EMBL/GenBank/DDBJ whole genome shotgun (WGS) entry which is preliminary data.</text>
</comment>
<feature type="transmembrane region" description="Helical" evidence="11">
    <location>
        <begin position="114"/>
        <end position="132"/>
    </location>
</feature>
<feature type="transmembrane region" description="Helical" evidence="11">
    <location>
        <begin position="18"/>
        <end position="41"/>
    </location>
</feature>
<gene>
    <name evidence="13" type="ORF">WG66_9942</name>
</gene>
<reference evidence="13 14" key="1">
    <citation type="submission" date="2015-12" db="EMBL/GenBank/DDBJ databases">
        <title>Draft genome sequence of Moniliophthora roreri, the causal agent of frosty pod rot of cacao.</title>
        <authorList>
            <person name="Aime M.C."/>
            <person name="Diaz-Valderrama J.R."/>
            <person name="Kijpornyongpan T."/>
            <person name="Phillips-Mora W."/>
        </authorList>
    </citation>
    <scope>NUCLEOTIDE SEQUENCE [LARGE SCALE GENOMIC DNA]</scope>
    <source>
        <strain evidence="13 14">MCA 2952</strain>
    </source>
</reference>
<evidence type="ECO:0000256" key="9">
    <source>
        <dbReference type="PROSITE-ProRule" id="PRU00192"/>
    </source>
</evidence>
<dbReference type="GO" id="GO:0007232">
    <property type="term" value="P:osmosensory signaling pathway via Sho1 osmosensor"/>
    <property type="evidence" value="ECO:0007669"/>
    <property type="project" value="UniProtKB-ARBA"/>
</dbReference>
<dbReference type="Proteomes" id="UP000054988">
    <property type="component" value="Unassembled WGS sequence"/>
</dbReference>
<keyword evidence="6 11" id="KW-1133">Transmembrane helix</keyword>
<keyword evidence="5 11" id="KW-0812">Transmembrane</keyword>
<protein>
    <recommendedName>
        <fullName evidence="12">SH3 domain-containing protein</fullName>
    </recommendedName>
</protein>
<evidence type="ECO:0000256" key="8">
    <source>
        <dbReference type="ARBA" id="ARBA00023136"/>
    </source>
</evidence>
<evidence type="ECO:0000256" key="6">
    <source>
        <dbReference type="ARBA" id="ARBA00022989"/>
    </source>
</evidence>
<keyword evidence="7" id="KW-0346">Stress response</keyword>
<dbReference type="CDD" id="cd11855">
    <property type="entry name" value="SH3_Sho1p"/>
    <property type="match status" value="1"/>
</dbReference>
<feature type="transmembrane region" description="Helical" evidence="11">
    <location>
        <begin position="83"/>
        <end position="102"/>
    </location>
</feature>
<keyword evidence="4" id="KW-1003">Cell membrane</keyword>
<dbReference type="InterPro" id="IPR036028">
    <property type="entry name" value="SH3-like_dom_sf"/>
</dbReference>
<dbReference type="InterPro" id="IPR035522">
    <property type="entry name" value="Sho1_SH3"/>
</dbReference>
<dbReference type="Pfam" id="PF00018">
    <property type="entry name" value="SH3_1"/>
    <property type="match status" value="1"/>
</dbReference>
<dbReference type="SMART" id="SM00326">
    <property type="entry name" value="SH3"/>
    <property type="match status" value="1"/>
</dbReference>
<evidence type="ECO:0000256" key="1">
    <source>
        <dbReference type="ARBA" id="ARBA00004651"/>
    </source>
</evidence>
<comment type="similarity">
    <text evidence="2">Belongs to the SHO1 family.</text>
</comment>
<evidence type="ECO:0000313" key="14">
    <source>
        <dbReference type="Proteomes" id="UP000054988"/>
    </source>
</evidence>
<keyword evidence="3 9" id="KW-0728">SH3 domain</keyword>
<accession>A0A0W0FME3</accession>
<keyword evidence="8 11" id="KW-0472">Membrane</keyword>
<dbReference type="Gene3D" id="2.30.30.40">
    <property type="entry name" value="SH3 Domains"/>
    <property type="match status" value="1"/>
</dbReference>
<dbReference type="PROSITE" id="PS50002">
    <property type="entry name" value="SH3"/>
    <property type="match status" value="1"/>
</dbReference>
<proteinExistence type="inferred from homology"/>
<evidence type="ECO:0000256" key="2">
    <source>
        <dbReference type="ARBA" id="ARBA00009739"/>
    </source>
</evidence>
<sequence>MPPRGNEGLDFTPIVTHYLFLFTSILAILAWFIAFIGQIIATAQGGNGPVNTLWFAIFLQLFLILGVLYTLASDSIAMHRLQISVFGAVAIVFSVQGVNQGIFSGVGSLEAMSVGWLILAMVNILWVLYFTAEDDSLCLYLFNSMGTGGLTPPSRRKRVRPQSSMHNMSTNNGYAAGGYASGGGISNKDMSTYGGGMGAVGVGMGGPGAMSQGVRSQNSFGGGSTGDAATRSLGGAASINNVPTSAGGSIGGGGAETGPNSPLMAGVGAGAQLAAPSESTSPGSEVVNYRAKALYAYTASPDDPNEISFTKGEILDIVDKQGKWWHARKADGTVGIAPSNYLQII</sequence>
<evidence type="ECO:0000259" key="12">
    <source>
        <dbReference type="PROSITE" id="PS50002"/>
    </source>
</evidence>
<evidence type="ECO:0000256" key="5">
    <source>
        <dbReference type="ARBA" id="ARBA00022692"/>
    </source>
</evidence>
<dbReference type="SUPFAM" id="SSF50044">
    <property type="entry name" value="SH3-domain"/>
    <property type="match status" value="1"/>
</dbReference>
<dbReference type="InterPro" id="IPR001452">
    <property type="entry name" value="SH3_domain"/>
</dbReference>
<evidence type="ECO:0000313" key="13">
    <source>
        <dbReference type="EMBL" id="KTB37458.1"/>
    </source>
</evidence>
<evidence type="ECO:0000256" key="4">
    <source>
        <dbReference type="ARBA" id="ARBA00022475"/>
    </source>
</evidence>
<feature type="domain" description="SH3" evidence="12">
    <location>
        <begin position="286"/>
        <end position="345"/>
    </location>
</feature>
<dbReference type="PRINTS" id="PR00452">
    <property type="entry name" value="SH3DOMAIN"/>
</dbReference>